<feature type="compositionally biased region" description="Polar residues" evidence="1">
    <location>
        <begin position="296"/>
        <end position="313"/>
    </location>
</feature>
<dbReference type="STRING" id="50376.A0A517LPT7"/>
<protein>
    <submittedName>
        <fullName evidence="2">Uncharacterized protein</fullName>
    </submittedName>
</protein>
<feature type="region of interest" description="Disordered" evidence="1">
    <location>
        <begin position="288"/>
        <end position="316"/>
    </location>
</feature>
<evidence type="ECO:0000313" key="3">
    <source>
        <dbReference type="Proteomes" id="UP000316270"/>
    </source>
</evidence>
<feature type="compositionally biased region" description="Pro residues" evidence="1">
    <location>
        <begin position="551"/>
        <end position="561"/>
    </location>
</feature>
<feature type="compositionally biased region" description="Polar residues" evidence="1">
    <location>
        <begin position="480"/>
        <end position="490"/>
    </location>
</feature>
<evidence type="ECO:0000256" key="1">
    <source>
        <dbReference type="SAM" id="MobiDB-lite"/>
    </source>
</evidence>
<keyword evidence="3" id="KW-1185">Reference proteome</keyword>
<sequence>MVIMMPTAVIGAAASRGAVIRNPTITSFDFATGITMDCPKCSRPHHHHKTVLHFSPRGNLRMNTIRCDNEQCGASMLELGSCFLPFPFNIDRANGKSIRSGLATSAQVVGGIGSPAVNVPIAATDEDTTRAIRKHLLRTKHRFNISKSFQRFVNRPRSRQTSVAHPQAQRSSSDLNVPTTPRETTSSRFIPSDEANKSDHLRTPNQSSLAYVFGQPPPLTRRRRSAPPVGYSHRCECFGHCHCFLFHGNLSYVPRNLNDVASASDRSIASGPRPPQSHNAEHDLLGIADLDAPPSMGSNHLLSQKNTELSDGSSAGVMNVPCPRAMEEDSDADTEIRPHGITTGDEANGHPAGGNVFPEIDRDVEMNGQIGTLDHVDSISHEDSNHAQETDVVLENTNNNGYVALPRPHVLEAVSQYSNIRESEDVYTNGTSRWMGKGGNTSTSSAEGHQSRPLSALKDPSSFGPPPKRTTGPYTPAPAVSTTRTDTGLSEASIPESQEAARQIEAPPVPSGPYRADTTGLSTAHLPKPPAFRPGERSESPVAIPSGRPKPALPPRLPPRNPSSSSISPSPPPPYSDRQPAADPSRGLLNQGAMNRLGQAGVSVPGFGISGRTPPLPPPSRTSASPPLPIRANTDSPPIPSRTGGSAAPPSINPAATGPQLGELQSRFAKMNTASTPPAAGGGTTWAQKQAALKMASDFKKDPSSVSFSDARNAASTANNFRERHGEQAAAGYAAANNLNQKYGIMNKVKSYSADGSASQQVAPAPVGLKKAPPPPPVKRSDLLAGPPPVPLSSKPRP</sequence>
<proteinExistence type="predicted"/>
<feature type="region of interest" description="Disordered" evidence="1">
    <location>
        <begin position="428"/>
        <end position="719"/>
    </location>
</feature>
<feature type="compositionally biased region" description="Polar residues" evidence="1">
    <location>
        <begin position="704"/>
        <end position="719"/>
    </location>
</feature>
<feature type="region of interest" description="Disordered" evidence="1">
    <location>
        <begin position="154"/>
        <end position="225"/>
    </location>
</feature>
<feature type="region of interest" description="Disordered" evidence="1">
    <location>
        <begin position="753"/>
        <end position="798"/>
    </location>
</feature>
<accession>A0A517LPT7</accession>
<dbReference type="Proteomes" id="UP000316270">
    <property type="component" value="Chromosome 18"/>
</dbReference>
<organism evidence="2 3">
    <name type="scientific">Venturia effusa</name>
    <dbReference type="NCBI Taxonomy" id="50376"/>
    <lineage>
        <taxon>Eukaryota</taxon>
        <taxon>Fungi</taxon>
        <taxon>Dikarya</taxon>
        <taxon>Ascomycota</taxon>
        <taxon>Pezizomycotina</taxon>
        <taxon>Dothideomycetes</taxon>
        <taxon>Pleosporomycetidae</taxon>
        <taxon>Venturiales</taxon>
        <taxon>Venturiaceae</taxon>
        <taxon>Venturia</taxon>
    </lineage>
</organism>
<dbReference type="OrthoDB" id="3357271at2759"/>
<evidence type="ECO:0000313" key="2">
    <source>
        <dbReference type="EMBL" id="QDS77664.1"/>
    </source>
</evidence>
<feature type="compositionally biased region" description="Low complexity" evidence="1">
    <location>
        <begin position="762"/>
        <end position="771"/>
    </location>
</feature>
<dbReference type="AlphaFoldDB" id="A0A517LPT7"/>
<dbReference type="EMBL" id="CP042202">
    <property type="protein sequence ID" value="QDS77664.1"/>
    <property type="molecule type" value="Genomic_DNA"/>
</dbReference>
<reference evidence="2 3" key="1">
    <citation type="submission" date="2019-07" db="EMBL/GenBank/DDBJ databases">
        <title>Finished genome of Venturia effusa.</title>
        <authorList>
            <person name="Young C.A."/>
            <person name="Cox M.P."/>
            <person name="Ganley A.R.D."/>
            <person name="David W.J."/>
        </authorList>
    </citation>
    <scope>NUCLEOTIDE SEQUENCE [LARGE SCALE GENOMIC DNA]</scope>
    <source>
        <strain evidence="3">albino</strain>
    </source>
</reference>
<feature type="compositionally biased region" description="Polar residues" evidence="1">
    <location>
        <begin position="159"/>
        <end position="189"/>
    </location>
</feature>
<name>A0A517LPT7_9PEZI</name>
<gene>
    <name evidence="2" type="ORF">FKW77_003124</name>
</gene>